<dbReference type="EMBL" id="JAAWWK010000002">
    <property type="protein sequence ID" value="NKI17047.1"/>
    <property type="molecule type" value="Genomic_DNA"/>
</dbReference>
<keyword evidence="3" id="KW-1185">Reference proteome</keyword>
<reference evidence="2 3" key="1">
    <citation type="submission" date="2020-04" db="EMBL/GenBank/DDBJ databases">
        <authorList>
            <person name="Yoon J."/>
        </authorList>
    </citation>
    <scope>NUCLEOTIDE SEQUENCE [LARGE SCALE GENOMIC DNA]</scope>
    <source>
        <strain evidence="2 3">KMU-166</strain>
    </source>
</reference>
<organism evidence="2 3">
    <name type="scientific">Spongiibacter thalassae</name>
    <dbReference type="NCBI Taxonomy" id="2721624"/>
    <lineage>
        <taxon>Bacteria</taxon>
        <taxon>Pseudomonadati</taxon>
        <taxon>Pseudomonadota</taxon>
        <taxon>Gammaproteobacteria</taxon>
        <taxon>Cellvibrionales</taxon>
        <taxon>Spongiibacteraceae</taxon>
        <taxon>Spongiibacter</taxon>
    </lineage>
</organism>
<comment type="caution">
    <text evidence="2">The sequence shown here is derived from an EMBL/GenBank/DDBJ whole genome shotgun (WGS) entry which is preliminary data.</text>
</comment>
<protein>
    <recommendedName>
        <fullName evidence="4">Chitinase</fullName>
    </recommendedName>
</protein>
<feature type="signal peptide" evidence="1">
    <location>
        <begin position="1"/>
        <end position="24"/>
    </location>
</feature>
<dbReference type="Proteomes" id="UP000765845">
    <property type="component" value="Unassembled WGS sequence"/>
</dbReference>
<name>A0ABX1GEY1_9GAMM</name>
<proteinExistence type="predicted"/>
<evidence type="ECO:0008006" key="4">
    <source>
        <dbReference type="Google" id="ProtNLM"/>
    </source>
</evidence>
<sequence length="400" mass="43230">MKWSKRVTAAAICALGIGGAISYASNPGERHSSLAGHSAWIYDSLNLPGKPRQLQPGYHIDAINDYNRRAGKHQRLSAVYSYHGSLEMYCPGKNAKRCKEDQLILSLATPVKRGRGDSDKGSSLAHYRQGVKPQDDSHRVAAVAVIDGVVNGDYEGSLEGFNELPRHLAEGFADKVSASLCADPTIDGVQFDIEPLNLDTKNGQYYFYRRIAENFSGTRSLAGVNCKTSAHPEGRFFSVFAPVRALAPNSLSAANMAEIVNTHRNGYMIAPIYDLDASPLGHATSVSDYSRMAMQQLSQLNDWANQAKVPFKIGIPAAASVHEYVGCNGPPCRNSKAAATSQLAYVKSVITALDSSGARDNPLFLGNAIWAWSRGISHGGASFTPQSPPEEVLDYLAKRL</sequence>
<dbReference type="RefSeq" id="WP_168449578.1">
    <property type="nucleotide sequence ID" value="NZ_JAAWWK010000002.1"/>
</dbReference>
<accession>A0ABX1GEY1</accession>
<gene>
    <name evidence="2" type="ORF">HCU74_06385</name>
</gene>
<evidence type="ECO:0000313" key="3">
    <source>
        <dbReference type="Proteomes" id="UP000765845"/>
    </source>
</evidence>
<feature type="chain" id="PRO_5046010933" description="Chitinase" evidence="1">
    <location>
        <begin position="25"/>
        <end position="400"/>
    </location>
</feature>
<keyword evidence="1" id="KW-0732">Signal</keyword>
<evidence type="ECO:0000256" key="1">
    <source>
        <dbReference type="SAM" id="SignalP"/>
    </source>
</evidence>
<evidence type="ECO:0000313" key="2">
    <source>
        <dbReference type="EMBL" id="NKI17047.1"/>
    </source>
</evidence>